<sequence>MSAEFKTTLLREKFTLKDPSGDLSDTPPVVALSNRIVLPLTNPLNEPPETFVVRTQNMHSCTRLAGAIAKEYFERGAIMPRVMPFRWENLWRDVIKGYEKDWNPDIWCAIYHKGRVIFEEGARHPFLDIIEQCDAVNREDYGQSVSFAEKAFQQAGKAMKIDHDSNIALIVSVKDNEAKCGVILRGANRKTTFNYSVKPRKRGGDDVRIPTILTVSAAFLEGVQLAFSVGMTNRRRATGLLEKYSDEDRKGKRGAERLVNLSTAIEGLERKYVVQYRPDRPDFQQMVRDAEEFAMKILKPQIEDKIARGELNPRDWIH</sequence>
<reference evidence="1 2" key="1">
    <citation type="submission" date="2017-08" db="EMBL/GenBank/DDBJ databases">
        <title>Infants hospitalized years apart are colonized by the same room-sourced microbial strains.</title>
        <authorList>
            <person name="Brooks B."/>
            <person name="Olm M.R."/>
            <person name="Firek B.A."/>
            <person name="Baker R."/>
            <person name="Thomas B.C."/>
            <person name="Morowitz M.J."/>
            <person name="Banfield J.F."/>
        </authorList>
    </citation>
    <scope>NUCLEOTIDE SEQUENCE [LARGE SCALE GENOMIC DNA]</scope>
    <source>
        <strain evidence="1">S2_005_002_R2_29</strain>
    </source>
</reference>
<dbReference type="EMBL" id="QFQB01000020">
    <property type="protein sequence ID" value="PZQ46921.1"/>
    <property type="molecule type" value="Genomic_DNA"/>
</dbReference>
<dbReference type="Proteomes" id="UP000249417">
    <property type="component" value="Unassembled WGS sequence"/>
</dbReference>
<dbReference type="AlphaFoldDB" id="A0A2W5N066"/>
<proteinExistence type="predicted"/>
<organism evidence="1 2">
    <name type="scientific">Micavibrio aeruginosavorus</name>
    <dbReference type="NCBI Taxonomy" id="349221"/>
    <lineage>
        <taxon>Bacteria</taxon>
        <taxon>Pseudomonadati</taxon>
        <taxon>Bdellovibrionota</taxon>
        <taxon>Bdellovibrionia</taxon>
        <taxon>Bdellovibrionales</taxon>
        <taxon>Pseudobdellovibrionaceae</taxon>
        <taxon>Micavibrio</taxon>
    </lineage>
</organism>
<protein>
    <submittedName>
        <fullName evidence="1">Uncharacterized protein</fullName>
    </submittedName>
</protein>
<accession>A0A2W5N066</accession>
<gene>
    <name evidence="1" type="ORF">DI551_04320</name>
</gene>
<evidence type="ECO:0000313" key="1">
    <source>
        <dbReference type="EMBL" id="PZQ46921.1"/>
    </source>
</evidence>
<name>A0A2W5N066_9BACT</name>
<comment type="caution">
    <text evidence="1">The sequence shown here is derived from an EMBL/GenBank/DDBJ whole genome shotgun (WGS) entry which is preliminary data.</text>
</comment>
<evidence type="ECO:0000313" key="2">
    <source>
        <dbReference type="Proteomes" id="UP000249417"/>
    </source>
</evidence>